<dbReference type="AlphaFoldDB" id="A0A317YN97"/>
<dbReference type="SUPFAM" id="SSF53633">
    <property type="entry name" value="Carbamate kinase-like"/>
    <property type="match status" value="1"/>
</dbReference>
<comment type="catalytic activity">
    <reaction evidence="4">
        <text>N-acetyl-L-glutamate + ATP = N-acetyl-L-glutamyl 5-phosphate + ADP</text>
        <dbReference type="Rhea" id="RHEA:14629"/>
        <dbReference type="ChEBI" id="CHEBI:30616"/>
        <dbReference type="ChEBI" id="CHEBI:44337"/>
        <dbReference type="ChEBI" id="CHEBI:57936"/>
        <dbReference type="ChEBI" id="CHEBI:456216"/>
        <dbReference type="EC" id="2.7.2.8"/>
    </reaction>
</comment>
<organism evidence="6 7">
    <name type="scientific">Staphylococcus pseudintermedius</name>
    <dbReference type="NCBI Taxonomy" id="283734"/>
    <lineage>
        <taxon>Bacteria</taxon>
        <taxon>Bacillati</taxon>
        <taxon>Bacillota</taxon>
        <taxon>Bacilli</taxon>
        <taxon>Bacillales</taxon>
        <taxon>Staphylococcaceae</taxon>
        <taxon>Staphylococcus</taxon>
        <taxon>Staphylococcus intermedius group</taxon>
    </lineage>
</organism>
<sequence length="82" mass="9048">MKFIVIKIGGSTLSDMHPSIINNIKHLRSNNIYPIIVHGGGPFINEALSNQQIEPHFVNGLRVTDKATMTITKHTLIADVNT</sequence>
<dbReference type="GO" id="GO:0006526">
    <property type="term" value="P:L-arginine biosynthetic process"/>
    <property type="evidence" value="ECO:0007669"/>
    <property type="project" value="TreeGrafter"/>
</dbReference>
<evidence type="ECO:0000259" key="5">
    <source>
        <dbReference type="Pfam" id="PF00696"/>
    </source>
</evidence>
<evidence type="ECO:0000256" key="2">
    <source>
        <dbReference type="ARBA" id="ARBA00013065"/>
    </source>
</evidence>
<dbReference type="PANTHER" id="PTHR23342:SF0">
    <property type="entry name" value="N-ACETYLGLUTAMATE SYNTHASE, MITOCHONDRIAL"/>
    <property type="match status" value="1"/>
</dbReference>
<keyword evidence="6" id="KW-0418">Kinase</keyword>
<gene>
    <name evidence="6" type="ORF">DD902_15470</name>
</gene>
<evidence type="ECO:0000256" key="1">
    <source>
        <dbReference type="ARBA" id="ARBA00004828"/>
    </source>
</evidence>
<dbReference type="EC" id="2.7.2.8" evidence="2"/>
<dbReference type="InterPro" id="IPR036393">
    <property type="entry name" value="AceGlu_kinase-like_sf"/>
</dbReference>
<evidence type="ECO:0000256" key="3">
    <source>
        <dbReference type="ARBA" id="ARBA00022679"/>
    </source>
</evidence>
<evidence type="ECO:0000313" key="6">
    <source>
        <dbReference type="EMBL" id="PWZ67748.1"/>
    </source>
</evidence>
<keyword evidence="3" id="KW-0808">Transferase</keyword>
<dbReference type="EMBL" id="QEIT01000646">
    <property type="protein sequence ID" value="PWZ67748.1"/>
    <property type="molecule type" value="Genomic_DNA"/>
</dbReference>
<dbReference type="InterPro" id="IPR001048">
    <property type="entry name" value="Asp/Glu/Uridylate_kinase"/>
</dbReference>
<protein>
    <recommendedName>
        <fullName evidence="2">acetylglutamate kinase</fullName>
        <ecNumber evidence="2">2.7.2.8</ecNumber>
    </recommendedName>
</protein>
<comment type="caution">
    <text evidence="6">The sequence shown here is derived from an EMBL/GenBank/DDBJ whole genome shotgun (WGS) entry which is preliminary data.</text>
</comment>
<dbReference type="Pfam" id="PF00696">
    <property type="entry name" value="AA_kinase"/>
    <property type="match status" value="1"/>
</dbReference>
<name>A0A317YN97_STAPS</name>
<dbReference type="GO" id="GO:0003991">
    <property type="term" value="F:acetylglutamate kinase activity"/>
    <property type="evidence" value="ECO:0007669"/>
    <property type="project" value="UniProtKB-EC"/>
</dbReference>
<feature type="non-terminal residue" evidence="6">
    <location>
        <position position="82"/>
    </location>
</feature>
<dbReference type="Gene3D" id="3.40.1160.10">
    <property type="entry name" value="Acetylglutamate kinase-like"/>
    <property type="match status" value="1"/>
</dbReference>
<dbReference type="Proteomes" id="UP000246800">
    <property type="component" value="Unassembled WGS sequence"/>
</dbReference>
<evidence type="ECO:0000256" key="4">
    <source>
        <dbReference type="ARBA" id="ARBA00048141"/>
    </source>
</evidence>
<dbReference type="PANTHER" id="PTHR23342">
    <property type="entry name" value="N-ACETYLGLUTAMATE SYNTHASE"/>
    <property type="match status" value="1"/>
</dbReference>
<comment type="pathway">
    <text evidence="1">Amino-acid biosynthesis; L-arginine biosynthesis; N(2)-acetyl-L-ornithine from L-glutamate: step 2/4.</text>
</comment>
<feature type="domain" description="Aspartate/glutamate/uridylate kinase" evidence="5">
    <location>
        <begin position="2"/>
        <end position="82"/>
    </location>
</feature>
<proteinExistence type="predicted"/>
<evidence type="ECO:0000313" key="7">
    <source>
        <dbReference type="Proteomes" id="UP000246800"/>
    </source>
</evidence>
<reference evidence="6 7" key="1">
    <citation type="journal article" date="2018" name="Vet. Microbiol.">
        <title>Clonal diversity and geographic distribution of methicillin-resistant Staphylococcus pseudintermedius from Australian animals: Discovery of novel sequence types.</title>
        <authorList>
            <person name="Worthing K.A."/>
            <person name="Abraham S."/>
            <person name="Coombs G.W."/>
            <person name="Pang S."/>
            <person name="Saputra S."/>
            <person name="Jordan D."/>
            <person name="Trott D.J."/>
            <person name="Norris J.M."/>
        </authorList>
    </citation>
    <scope>NUCLEOTIDE SEQUENCE [LARGE SCALE GENOMIC DNA]</scope>
    <source>
        <strain evidence="6 7">ST525 1</strain>
    </source>
</reference>
<accession>A0A317YN97</accession>